<sequence length="218" mass="24303">MIKTIKKLFLILFLTLLSLGSVGAAQDDEVYTYVFHLYFDNGKLVADRDFKVSFDLIAQEFEGSDRIPGSYYGEILSVTGRKLADFNVEIPSGTGIYYGAKSSPQAPYFANAKRADFYDPLNEKLLSIDLAPFGPVCNEDNICNADMGETSLNCSSDCQVAPSVSPEINFPPVERDFFGFFSNPTFYIILGIIILVAVLVWMLIKRKRNIPPEIPPQL</sequence>
<keyword evidence="1" id="KW-0812">Transmembrane</keyword>
<gene>
    <name evidence="3" type="ORF">A3I92_00695</name>
</gene>
<dbReference type="Proteomes" id="UP000177676">
    <property type="component" value="Unassembled WGS sequence"/>
</dbReference>
<evidence type="ECO:0000256" key="2">
    <source>
        <dbReference type="SAM" id="SignalP"/>
    </source>
</evidence>
<comment type="caution">
    <text evidence="3">The sequence shown here is derived from an EMBL/GenBank/DDBJ whole genome shotgun (WGS) entry which is preliminary data.</text>
</comment>
<reference evidence="3 4" key="1">
    <citation type="journal article" date="2016" name="Nat. Commun.">
        <title>Thousands of microbial genomes shed light on interconnected biogeochemical processes in an aquifer system.</title>
        <authorList>
            <person name="Anantharaman K."/>
            <person name="Brown C.T."/>
            <person name="Hug L.A."/>
            <person name="Sharon I."/>
            <person name="Castelle C.J."/>
            <person name="Probst A.J."/>
            <person name="Thomas B.C."/>
            <person name="Singh A."/>
            <person name="Wilkins M.J."/>
            <person name="Karaoz U."/>
            <person name="Brodie E.L."/>
            <person name="Williams K.H."/>
            <person name="Hubbard S.S."/>
            <person name="Banfield J.F."/>
        </authorList>
    </citation>
    <scope>NUCLEOTIDE SEQUENCE [LARGE SCALE GENOMIC DNA]</scope>
</reference>
<feature type="signal peptide" evidence="2">
    <location>
        <begin position="1"/>
        <end position="24"/>
    </location>
</feature>
<feature type="chain" id="PRO_5009535741" evidence="2">
    <location>
        <begin position="25"/>
        <end position="218"/>
    </location>
</feature>
<evidence type="ECO:0000313" key="4">
    <source>
        <dbReference type="Proteomes" id="UP000177676"/>
    </source>
</evidence>
<accession>A0A1F8H5L9</accession>
<keyword evidence="1" id="KW-1133">Transmembrane helix</keyword>
<keyword evidence="2" id="KW-0732">Signal</keyword>
<organism evidence="3 4">
    <name type="scientific">Candidatus Yanofskybacteria bacterium RIFCSPLOWO2_02_FULL_43_10b</name>
    <dbReference type="NCBI Taxonomy" id="1802704"/>
    <lineage>
        <taxon>Bacteria</taxon>
        <taxon>Candidatus Yanofskyibacteriota</taxon>
    </lineage>
</organism>
<evidence type="ECO:0000256" key="1">
    <source>
        <dbReference type="SAM" id="Phobius"/>
    </source>
</evidence>
<keyword evidence="1" id="KW-0472">Membrane</keyword>
<name>A0A1F8H5L9_9BACT</name>
<dbReference type="NCBIfam" id="TIGR01167">
    <property type="entry name" value="LPXTG_anchor"/>
    <property type="match status" value="1"/>
</dbReference>
<proteinExistence type="predicted"/>
<protein>
    <submittedName>
        <fullName evidence="3">Uncharacterized protein</fullName>
    </submittedName>
</protein>
<feature type="transmembrane region" description="Helical" evidence="1">
    <location>
        <begin position="185"/>
        <end position="204"/>
    </location>
</feature>
<evidence type="ECO:0000313" key="3">
    <source>
        <dbReference type="EMBL" id="OGN32159.1"/>
    </source>
</evidence>
<dbReference type="EMBL" id="MGKS01000019">
    <property type="protein sequence ID" value="OGN32159.1"/>
    <property type="molecule type" value="Genomic_DNA"/>
</dbReference>
<dbReference type="AlphaFoldDB" id="A0A1F8H5L9"/>